<evidence type="ECO:0000313" key="3">
    <source>
        <dbReference type="Proteomes" id="UP001469553"/>
    </source>
</evidence>
<evidence type="ECO:0000256" key="1">
    <source>
        <dbReference type="SAM" id="MobiDB-lite"/>
    </source>
</evidence>
<comment type="caution">
    <text evidence="2">The sequence shown here is derived from an EMBL/GenBank/DDBJ whole genome shotgun (WGS) entry which is preliminary data.</text>
</comment>
<gene>
    <name evidence="2" type="ORF">AMECASPLE_018435</name>
</gene>
<proteinExistence type="predicted"/>
<name>A0ABV0ZC05_9TELE</name>
<accession>A0ABV0ZC05</accession>
<reference evidence="2 3" key="1">
    <citation type="submission" date="2021-06" db="EMBL/GenBank/DDBJ databases">
        <authorList>
            <person name="Palmer J.M."/>
        </authorList>
    </citation>
    <scope>NUCLEOTIDE SEQUENCE [LARGE SCALE GENOMIC DNA]</scope>
    <source>
        <strain evidence="2 3">AS_MEX2019</strain>
        <tissue evidence="2">Muscle</tissue>
    </source>
</reference>
<feature type="region of interest" description="Disordered" evidence="1">
    <location>
        <begin position="60"/>
        <end position="79"/>
    </location>
</feature>
<dbReference type="EMBL" id="JAHRIP010057864">
    <property type="protein sequence ID" value="MEQ2303581.1"/>
    <property type="molecule type" value="Genomic_DNA"/>
</dbReference>
<dbReference type="Proteomes" id="UP001469553">
    <property type="component" value="Unassembled WGS sequence"/>
</dbReference>
<protein>
    <submittedName>
        <fullName evidence="2">Uncharacterized protein</fullName>
    </submittedName>
</protein>
<keyword evidence="3" id="KW-1185">Reference proteome</keyword>
<evidence type="ECO:0000313" key="2">
    <source>
        <dbReference type="EMBL" id="MEQ2303581.1"/>
    </source>
</evidence>
<sequence length="79" mass="8456">MEGVSLLFLQAQSDHSGDCVLDSSSLLCVSCSSKLLEQFPASPAPSASPIQIQPVARETISPPRPERFSGNLKKCNKPK</sequence>
<organism evidence="2 3">
    <name type="scientific">Ameca splendens</name>
    <dbReference type="NCBI Taxonomy" id="208324"/>
    <lineage>
        <taxon>Eukaryota</taxon>
        <taxon>Metazoa</taxon>
        <taxon>Chordata</taxon>
        <taxon>Craniata</taxon>
        <taxon>Vertebrata</taxon>
        <taxon>Euteleostomi</taxon>
        <taxon>Actinopterygii</taxon>
        <taxon>Neopterygii</taxon>
        <taxon>Teleostei</taxon>
        <taxon>Neoteleostei</taxon>
        <taxon>Acanthomorphata</taxon>
        <taxon>Ovalentaria</taxon>
        <taxon>Atherinomorphae</taxon>
        <taxon>Cyprinodontiformes</taxon>
        <taxon>Goodeidae</taxon>
        <taxon>Ameca</taxon>
    </lineage>
</organism>